<comment type="caution">
    <text evidence="1">The sequence shown here is derived from an EMBL/GenBank/DDBJ whole genome shotgun (WGS) entry which is preliminary data.</text>
</comment>
<protein>
    <submittedName>
        <fullName evidence="1">5475_t:CDS:1</fullName>
    </submittedName>
</protein>
<feature type="non-terminal residue" evidence="1">
    <location>
        <position position="73"/>
    </location>
</feature>
<accession>A0A9N9I378</accession>
<evidence type="ECO:0000313" key="1">
    <source>
        <dbReference type="EMBL" id="CAG8718407.1"/>
    </source>
</evidence>
<proteinExistence type="predicted"/>
<keyword evidence="2" id="KW-1185">Reference proteome</keyword>
<sequence>DIGKLYWLEVQKNTLLLDFTNTDDSDRVKEAISQLLKAFKVEAFNLIMSDTAKVVGTAIINTYFTIDNVNTIV</sequence>
<name>A0A9N9I378_FUNMO</name>
<gene>
    <name evidence="1" type="ORF">FMOSSE_LOCUS14813</name>
</gene>
<dbReference type="EMBL" id="CAJVPP010012656">
    <property type="protein sequence ID" value="CAG8718407.1"/>
    <property type="molecule type" value="Genomic_DNA"/>
</dbReference>
<feature type="non-terminal residue" evidence="1">
    <location>
        <position position="1"/>
    </location>
</feature>
<reference evidence="1" key="1">
    <citation type="submission" date="2021-06" db="EMBL/GenBank/DDBJ databases">
        <authorList>
            <person name="Kallberg Y."/>
            <person name="Tangrot J."/>
            <person name="Rosling A."/>
        </authorList>
    </citation>
    <scope>NUCLEOTIDE SEQUENCE</scope>
    <source>
        <strain evidence="1">87-6 pot B 2015</strain>
    </source>
</reference>
<dbReference type="Proteomes" id="UP000789375">
    <property type="component" value="Unassembled WGS sequence"/>
</dbReference>
<evidence type="ECO:0000313" key="2">
    <source>
        <dbReference type="Proteomes" id="UP000789375"/>
    </source>
</evidence>
<dbReference type="AlphaFoldDB" id="A0A9N9I378"/>
<organism evidence="1 2">
    <name type="scientific">Funneliformis mosseae</name>
    <name type="common">Endomycorrhizal fungus</name>
    <name type="synonym">Glomus mosseae</name>
    <dbReference type="NCBI Taxonomy" id="27381"/>
    <lineage>
        <taxon>Eukaryota</taxon>
        <taxon>Fungi</taxon>
        <taxon>Fungi incertae sedis</taxon>
        <taxon>Mucoromycota</taxon>
        <taxon>Glomeromycotina</taxon>
        <taxon>Glomeromycetes</taxon>
        <taxon>Glomerales</taxon>
        <taxon>Glomeraceae</taxon>
        <taxon>Funneliformis</taxon>
    </lineage>
</organism>